<dbReference type="Proteomes" id="UP000471633">
    <property type="component" value="Unassembled WGS sequence"/>
</dbReference>
<dbReference type="Pfam" id="PF07859">
    <property type="entry name" value="Abhydrolase_3"/>
    <property type="match status" value="1"/>
</dbReference>
<dbReference type="PANTHER" id="PTHR48081">
    <property type="entry name" value="AB HYDROLASE SUPERFAMILY PROTEIN C4A8.06C"/>
    <property type="match status" value="1"/>
</dbReference>
<dbReference type="Gene3D" id="3.40.50.1820">
    <property type="entry name" value="alpha/beta hydrolase"/>
    <property type="match status" value="1"/>
</dbReference>
<gene>
    <name evidence="3" type="primary">ZDHHC2_1</name>
    <name evidence="3" type="ORF">MS3_00005159</name>
    <name evidence="4" type="ORF">MS3_08394</name>
</gene>
<dbReference type="InterPro" id="IPR050300">
    <property type="entry name" value="GDXG_lipolytic_enzyme"/>
</dbReference>
<dbReference type="CTD" id="24595629"/>
<proteinExistence type="predicted"/>
<organism evidence="4">
    <name type="scientific">Schistosoma haematobium</name>
    <name type="common">Blood fluke</name>
    <dbReference type="NCBI Taxonomy" id="6185"/>
    <lineage>
        <taxon>Eukaryota</taxon>
        <taxon>Metazoa</taxon>
        <taxon>Spiralia</taxon>
        <taxon>Lophotrochozoa</taxon>
        <taxon>Platyhelminthes</taxon>
        <taxon>Trematoda</taxon>
        <taxon>Digenea</taxon>
        <taxon>Strigeidida</taxon>
        <taxon>Schistosomatoidea</taxon>
        <taxon>Schistosomatidae</taxon>
        <taxon>Schistosoma</taxon>
    </lineage>
</organism>
<dbReference type="GO" id="GO:0016787">
    <property type="term" value="F:hydrolase activity"/>
    <property type="evidence" value="ECO:0007669"/>
    <property type="project" value="UniProtKB-KW"/>
</dbReference>
<reference evidence="3" key="4">
    <citation type="journal article" date="2022" name="PLoS Pathog.">
        <title>Chromosome-level genome of Schistosoma haematobium underpins genome-wide explorations of molecular variation.</title>
        <authorList>
            <person name="Stroehlein A.J."/>
            <person name="Korhonen P.K."/>
            <person name="Lee V.V."/>
            <person name="Ralph S.A."/>
            <person name="Mentink-Kane M."/>
            <person name="You H."/>
            <person name="McManus D.P."/>
            <person name="Tchuente L.T."/>
            <person name="Stothard J.R."/>
            <person name="Kaur P."/>
            <person name="Dudchenko O."/>
            <person name="Aiden E.L."/>
            <person name="Yang B."/>
            <person name="Yang H."/>
            <person name="Emery A.M."/>
            <person name="Webster B.L."/>
            <person name="Brindley P.J."/>
            <person name="Rollinson D."/>
            <person name="Chang B.C.H."/>
            <person name="Gasser R.B."/>
            <person name="Young N.D."/>
        </authorList>
    </citation>
    <scope>NUCLEOTIDE SEQUENCE</scope>
</reference>
<dbReference type="PANTHER" id="PTHR48081:SF33">
    <property type="entry name" value="KYNURENINE FORMAMIDASE"/>
    <property type="match status" value="1"/>
</dbReference>
<name>A0A094ZZP0_SCHHA</name>
<evidence type="ECO:0000313" key="5">
    <source>
        <dbReference type="Proteomes" id="UP000471633"/>
    </source>
</evidence>
<dbReference type="EMBL" id="KL251326">
    <property type="protein sequence ID" value="KGB39937.1"/>
    <property type="molecule type" value="Genomic_DNA"/>
</dbReference>
<sequence length="346" mass="39354">MGTVDEDPSEIQLPEIVDELDYQYRTANWLIKTREPFCLGDDVRGQLMSLLRKQSELSRTLFKDKGVFKVPFNESMLFKEDGYGEYALDWFPPSDQSIIPTNIVVYVHGGYWQLVGWEESSSWAVPVTNADSIFVSLSYRLAPKEKLEAMPQSLCLGMQKVITLTHKMFGNLDYTKLRITLVGHSAGAHLVLEMLYWAHMELKSNNNWLCCLQNLVLMSGVYDLRPIIHTYVNKAIKFKTVGEALSVSPIRHFMQDGPNLLLSKSLHWIVAWAEYESPAMKEQSKSLAELLSNASRSGQGSHLQFTYETFYMSNEDHFTSLLGLHDGPTHSAILKKIIDLIKAKPI</sequence>
<dbReference type="RefSeq" id="XP_051069137.1">
    <property type="nucleotide sequence ID" value="XM_051213181.1"/>
</dbReference>
<reference evidence="3" key="2">
    <citation type="journal article" date="2019" name="Gigascience">
        <title>High-quality Schistosoma haematobium genome achieved by single-molecule and long-range sequencing.</title>
        <authorList>
            <person name="Stroehlein A.J."/>
            <person name="Korhonen P.K."/>
            <person name="Chong T.M."/>
            <person name="Lim Y.L."/>
            <person name="Chan K.G."/>
            <person name="Webster B."/>
            <person name="Rollinson D."/>
            <person name="Brindley P.J."/>
            <person name="Gasser R.B."/>
            <person name="Young N.D."/>
        </authorList>
    </citation>
    <scope>NUCLEOTIDE SEQUENCE</scope>
</reference>
<reference evidence="4" key="1">
    <citation type="journal article" date="2012" name="Nat. Genet.">
        <title>Whole-genome sequence of Schistosoma haematobium.</title>
        <authorList>
            <person name="Young N.D."/>
            <person name="Jex A.R."/>
            <person name="Li B."/>
            <person name="Liu S."/>
            <person name="Yang L."/>
            <person name="Xiong Z."/>
            <person name="Li Y."/>
            <person name="Cantacessi C."/>
            <person name="Hall R.S."/>
            <person name="Xu X."/>
            <person name="Chen F."/>
            <person name="Wu X."/>
            <person name="Zerlotini A."/>
            <person name="Oliveira G."/>
            <person name="Hofmann A."/>
            <person name="Zhang G."/>
            <person name="Fang X."/>
            <person name="Kang Y."/>
            <person name="Campbell B.E."/>
            <person name="Loukas A."/>
            <person name="Ranganathan S."/>
            <person name="Rollinson D."/>
            <person name="Rinaldi G."/>
            <person name="Brindley P.J."/>
            <person name="Yang H."/>
            <person name="Wang J."/>
            <person name="Wang J."/>
            <person name="Gasser R.B."/>
        </authorList>
    </citation>
    <scope>NUCLEOTIDE SEQUENCE [LARGE SCALE GENOMIC DNA]</scope>
</reference>
<dbReference type="GeneID" id="24595629"/>
<dbReference type="STRING" id="6185.A0A094ZZP0"/>
<evidence type="ECO:0000259" key="2">
    <source>
        <dbReference type="Pfam" id="PF07859"/>
    </source>
</evidence>
<dbReference type="AlphaFoldDB" id="A0A094ZZP0"/>
<dbReference type="EMBL" id="AMPZ03000003">
    <property type="protein sequence ID" value="KAH9587413.1"/>
    <property type="molecule type" value="Genomic_DNA"/>
</dbReference>
<dbReference type="SUPFAM" id="SSF53474">
    <property type="entry name" value="alpha/beta-Hydrolases"/>
    <property type="match status" value="1"/>
</dbReference>
<dbReference type="InterPro" id="IPR013094">
    <property type="entry name" value="AB_hydrolase_3"/>
</dbReference>
<evidence type="ECO:0000256" key="1">
    <source>
        <dbReference type="ARBA" id="ARBA00022801"/>
    </source>
</evidence>
<dbReference type="KEGG" id="shx:MS3_00005159"/>
<dbReference type="InterPro" id="IPR029058">
    <property type="entry name" value="AB_hydrolase_fold"/>
</dbReference>
<reference evidence="3" key="3">
    <citation type="submission" date="2021-06" db="EMBL/GenBank/DDBJ databases">
        <title>Chromosome-level genome assembly for S. haematobium.</title>
        <authorList>
            <person name="Stroehlein A.J."/>
        </authorList>
    </citation>
    <scope>NUCLEOTIDE SEQUENCE</scope>
</reference>
<feature type="domain" description="Alpha/beta hydrolase fold-3" evidence="2">
    <location>
        <begin position="104"/>
        <end position="227"/>
    </location>
</feature>
<keyword evidence="1" id="KW-0378">Hydrolase</keyword>
<protein>
    <submittedName>
        <fullName evidence="4">Kynurenine formamidase</fullName>
    </submittedName>
    <submittedName>
        <fullName evidence="3">Palmitoyltransferase zdhhc2</fullName>
    </submittedName>
</protein>
<evidence type="ECO:0000313" key="4">
    <source>
        <dbReference type="EMBL" id="KGB39937.1"/>
    </source>
</evidence>
<keyword evidence="5" id="KW-1185">Reference proteome</keyword>
<accession>A0A094ZZP0</accession>
<evidence type="ECO:0000313" key="3">
    <source>
        <dbReference type="EMBL" id="KAH9587413.1"/>
    </source>
</evidence>